<sequence>MTRIVHSSTPILLNAHQRTFLGTRSKAFSRSTNAMYSGLFAAMYFSCNWRMMKIASVVPRPGSVKVQEILEWNSLLSLIPMLFQEKKLDYMETFQDRSGRHYTLGYIVYSHILRPELGWNRRPGRHLTGYVSGRLTAMVNGETFYVGTDFGPITEDEFVWNKMSEVMKVPTWAMYGMDYEDFVQEPRWLFAFGMKAKGRVLREVFGIQHEEWSIKFLHFDRQQCQMISESRAWLTMKSYTRMLEDEERKAKAGPTMYRARLHIKGQPKDTFVRMDGWTKGIVIVNNFNLGRYWDVGPQRTLYLPAPLLKQGTNKVDEAYHIGPATVSESYLRQDKILDGARKSGAEYQGWTKGIVIVNNFNLGRYWDVGPQRTLYLPAPLLKQGTNEVEGRRLKWLLDRKSKILGVSNQGPLDWETNALPLEPVGHPVHAGLGGELVT</sequence>
<evidence type="ECO:0000259" key="3">
    <source>
        <dbReference type="Pfam" id="PF21467"/>
    </source>
</evidence>
<dbReference type="GO" id="GO:0004553">
    <property type="term" value="F:hydrolase activity, hydrolyzing O-glycosyl compounds"/>
    <property type="evidence" value="ECO:0007669"/>
    <property type="project" value="InterPro"/>
</dbReference>
<feature type="domain" description="Beta-galactosidase galactose-binding" evidence="3">
    <location>
        <begin position="348"/>
        <end position="386"/>
    </location>
</feature>
<dbReference type="STRING" id="188477.A0A433TAD5"/>
<dbReference type="OrthoDB" id="1657402at2759"/>
<dbReference type="InterPro" id="IPR048913">
    <property type="entry name" value="BetaGal_gal-bd"/>
</dbReference>
<dbReference type="PANTHER" id="PTHR23421">
    <property type="entry name" value="BETA-GALACTOSIDASE RELATED"/>
    <property type="match status" value="1"/>
</dbReference>
<dbReference type="InterPro" id="IPR008979">
    <property type="entry name" value="Galactose-bd-like_sf"/>
</dbReference>
<dbReference type="Proteomes" id="UP000271974">
    <property type="component" value="Unassembled WGS sequence"/>
</dbReference>
<accession>A0A433TAD5</accession>
<evidence type="ECO:0000313" key="5">
    <source>
        <dbReference type="Proteomes" id="UP000271974"/>
    </source>
</evidence>
<evidence type="ECO:0000313" key="4">
    <source>
        <dbReference type="EMBL" id="RUS78518.1"/>
    </source>
</evidence>
<feature type="domain" description="Beta-galactosidase galactose-binding" evidence="3">
    <location>
        <begin position="254"/>
        <end position="313"/>
    </location>
</feature>
<organism evidence="4 5">
    <name type="scientific">Elysia chlorotica</name>
    <name type="common">Eastern emerald elysia</name>
    <name type="synonym">Sea slug</name>
    <dbReference type="NCBI Taxonomy" id="188477"/>
    <lineage>
        <taxon>Eukaryota</taxon>
        <taxon>Metazoa</taxon>
        <taxon>Spiralia</taxon>
        <taxon>Lophotrochozoa</taxon>
        <taxon>Mollusca</taxon>
        <taxon>Gastropoda</taxon>
        <taxon>Heterobranchia</taxon>
        <taxon>Euthyneura</taxon>
        <taxon>Panpulmonata</taxon>
        <taxon>Sacoglossa</taxon>
        <taxon>Placobranchoidea</taxon>
        <taxon>Plakobranchidae</taxon>
        <taxon>Elysia</taxon>
    </lineage>
</organism>
<dbReference type="GO" id="GO:0005975">
    <property type="term" value="P:carbohydrate metabolic process"/>
    <property type="evidence" value="ECO:0007669"/>
    <property type="project" value="InterPro"/>
</dbReference>
<gene>
    <name evidence="4" type="ORF">EGW08_013730</name>
</gene>
<keyword evidence="1" id="KW-0378">Hydrolase</keyword>
<keyword evidence="5" id="KW-1185">Reference proteome</keyword>
<dbReference type="Pfam" id="PF21467">
    <property type="entry name" value="BetaGal_gal-bd"/>
    <property type="match status" value="2"/>
</dbReference>
<dbReference type="Gene3D" id="2.60.120.260">
    <property type="entry name" value="Galactose-binding domain-like"/>
    <property type="match status" value="2"/>
</dbReference>
<dbReference type="EMBL" id="RQTK01000505">
    <property type="protein sequence ID" value="RUS78518.1"/>
    <property type="molecule type" value="Genomic_DNA"/>
</dbReference>
<proteinExistence type="predicted"/>
<reference evidence="4 5" key="1">
    <citation type="submission" date="2019-01" db="EMBL/GenBank/DDBJ databases">
        <title>A draft genome assembly of the solar-powered sea slug Elysia chlorotica.</title>
        <authorList>
            <person name="Cai H."/>
            <person name="Li Q."/>
            <person name="Fang X."/>
            <person name="Li J."/>
            <person name="Curtis N.E."/>
            <person name="Altenburger A."/>
            <person name="Shibata T."/>
            <person name="Feng M."/>
            <person name="Maeda T."/>
            <person name="Schwartz J.A."/>
            <person name="Shigenobu S."/>
            <person name="Lundholm N."/>
            <person name="Nishiyama T."/>
            <person name="Yang H."/>
            <person name="Hasebe M."/>
            <person name="Li S."/>
            <person name="Pierce S.K."/>
            <person name="Wang J."/>
        </authorList>
    </citation>
    <scope>NUCLEOTIDE SEQUENCE [LARGE SCALE GENOMIC DNA]</scope>
    <source>
        <strain evidence="4">EC2010</strain>
        <tissue evidence="4">Whole organism of an adult</tissue>
    </source>
</reference>
<dbReference type="SUPFAM" id="SSF49785">
    <property type="entry name" value="Galactose-binding domain-like"/>
    <property type="match status" value="2"/>
</dbReference>
<protein>
    <recommendedName>
        <fullName evidence="3">Beta-galactosidase galactose-binding domain-containing protein</fullName>
    </recommendedName>
</protein>
<dbReference type="InterPro" id="IPR001944">
    <property type="entry name" value="Glycoside_Hdrlase_35"/>
</dbReference>
<keyword evidence="2" id="KW-0326">Glycosidase</keyword>
<dbReference type="AlphaFoldDB" id="A0A433TAD5"/>
<evidence type="ECO:0000256" key="2">
    <source>
        <dbReference type="ARBA" id="ARBA00023295"/>
    </source>
</evidence>
<evidence type="ECO:0000256" key="1">
    <source>
        <dbReference type="ARBA" id="ARBA00022801"/>
    </source>
</evidence>
<name>A0A433TAD5_ELYCH</name>
<comment type="caution">
    <text evidence="4">The sequence shown here is derived from an EMBL/GenBank/DDBJ whole genome shotgun (WGS) entry which is preliminary data.</text>
</comment>